<comment type="caution">
    <text evidence="1">The sequence shown here is derived from an EMBL/GenBank/DDBJ whole genome shotgun (WGS) entry which is preliminary data.</text>
</comment>
<organism evidence="1 2">
    <name type="scientific">Candidatus Iainarchaeum sp</name>
    <dbReference type="NCBI Taxonomy" id="3101447"/>
    <lineage>
        <taxon>Archaea</taxon>
        <taxon>Candidatus Iainarchaeota</taxon>
        <taxon>Candidatus Iainarchaeia</taxon>
        <taxon>Candidatus Iainarchaeales</taxon>
        <taxon>Candidatus Iainarchaeaceae</taxon>
        <taxon>Candidatus Iainarchaeum</taxon>
    </lineage>
</organism>
<name>A0A8T4CBM9_9ARCH</name>
<dbReference type="Proteomes" id="UP000774699">
    <property type="component" value="Unassembled WGS sequence"/>
</dbReference>
<evidence type="ECO:0000313" key="2">
    <source>
        <dbReference type="Proteomes" id="UP000774699"/>
    </source>
</evidence>
<proteinExistence type="predicted"/>
<gene>
    <name evidence="1" type="ORF">FJY86_03345</name>
</gene>
<dbReference type="AlphaFoldDB" id="A0A8T4CBM9"/>
<dbReference type="EMBL" id="VGJJ01000025">
    <property type="protein sequence ID" value="MBM3282348.1"/>
    <property type="molecule type" value="Genomic_DNA"/>
</dbReference>
<reference evidence="1" key="1">
    <citation type="submission" date="2019-03" db="EMBL/GenBank/DDBJ databases">
        <title>Lake Tanganyika Metagenome-Assembled Genomes (MAGs).</title>
        <authorList>
            <person name="Tran P."/>
        </authorList>
    </citation>
    <scope>NUCLEOTIDE SEQUENCE</scope>
    <source>
        <strain evidence="1">M_DeepCast_50m_m2_156</strain>
    </source>
</reference>
<evidence type="ECO:0000313" key="1">
    <source>
        <dbReference type="EMBL" id="MBM3282348.1"/>
    </source>
</evidence>
<sequence>MRAILLSLILVSMIIPMAWAEEGYPAVTSSVVDGINPTTCWSTGQLQAQIEKCQAYGLNYQTYVYSIKSETGIISTCKRVECSQKQACPSEEALELASKKCSSAGLETTYYTDAAQCQQVYCASPKNTCPSKEDNLIRIKGCVVQGLSYSYSMDSDGCPVVSCLKNECTSSTSLADAEKKCHESKGKPYAYQDASGCNQIGCNYPSACTSTSALESKIKSCKSEGLSYETYVKDDGCKEVYCRGQVEKEKVSCEKRVSEDNCIQIKCTDGYYFNSCVQAKVCQAYECKTFKDAQGCMVKSCTDGSESITCPQKGNEVECKVITNDNGCEVKECSDGQRYEYCPVTYPECKTTTDESGCKYKVCVDPKTGEKTTSTSYCPEKESSKPVQCKVYTAEGSNVKVCDNGFKVVYEELTNCVATTSDGATKKCSIKNSPSVEYLVYVDNGYNEIECLANLEEQTTICTANMEKERGAANVTTKAPATVDNPAQSEKPSESFWTFLSRLFGGQ</sequence>
<protein>
    <submittedName>
        <fullName evidence="1">Uncharacterized protein</fullName>
    </submittedName>
</protein>
<accession>A0A8T4CBM9</accession>